<keyword evidence="2" id="KW-0732">Signal</keyword>
<protein>
    <submittedName>
        <fullName evidence="3">Uncharacterized protein</fullName>
    </submittedName>
</protein>
<name>A0A1H9F538_9ACTN</name>
<sequence length="202" mass="20178">MRGHPPAAALAPLALLVALAGCAGARTDPPTTVPEVPDASTPAPLPSTPTPASPSATASALQTLPADRCLTGTWSLVRFVGAGDQTYGTGEGGDVTVHFGKGGYVVAGAGKQPITVTLAGRSAALTIDGSADGTFAARDTRANFVQRGADGTARLEAGGETQELRMGQVTGVVGLRGEGRVACTADAMTITLQSVRLELARG</sequence>
<dbReference type="Proteomes" id="UP000198504">
    <property type="component" value="Unassembled WGS sequence"/>
</dbReference>
<evidence type="ECO:0000313" key="3">
    <source>
        <dbReference type="EMBL" id="SEQ32995.1"/>
    </source>
</evidence>
<evidence type="ECO:0000313" key="4">
    <source>
        <dbReference type="Proteomes" id="UP000198504"/>
    </source>
</evidence>
<dbReference type="AlphaFoldDB" id="A0A1H9F538"/>
<feature type="compositionally biased region" description="Pro residues" evidence="1">
    <location>
        <begin position="43"/>
        <end position="52"/>
    </location>
</feature>
<dbReference type="STRING" id="1036181.SAMN05421756_103153"/>
<organism evidence="3 4">
    <name type="scientific">Microlunatus flavus</name>
    <dbReference type="NCBI Taxonomy" id="1036181"/>
    <lineage>
        <taxon>Bacteria</taxon>
        <taxon>Bacillati</taxon>
        <taxon>Actinomycetota</taxon>
        <taxon>Actinomycetes</taxon>
        <taxon>Propionibacteriales</taxon>
        <taxon>Propionibacteriaceae</taxon>
        <taxon>Microlunatus</taxon>
    </lineage>
</organism>
<dbReference type="RefSeq" id="WP_091178819.1">
    <property type="nucleotide sequence ID" value="NZ_FOFA01000003.1"/>
</dbReference>
<feature type="compositionally biased region" description="Low complexity" evidence="1">
    <location>
        <begin position="28"/>
        <end position="42"/>
    </location>
</feature>
<feature type="region of interest" description="Disordered" evidence="1">
    <location>
        <begin position="28"/>
        <end position="60"/>
    </location>
</feature>
<feature type="chain" id="PRO_5011720912" evidence="2">
    <location>
        <begin position="26"/>
        <end position="202"/>
    </location>
</feature>
<feature type="signal peptide" evidence="2">
    <location>
        <begin position="1"/>
        <end position="25"/>
    </location>
</feature>
<evidence type="ECO:0000256" key="1">
    <source>
        <dbReference type="SAM" id="MobiDB-lite"/>
    </source>
</evidence>
<gene>
    <name evidence="3" type="ORF">SAMN05421756_103153</name>
</gene>
<reference evidence="4" key="1">
    <citation type="submission" date="2016-10" db="EMBL/GenBank/DDBJ databases">
        <authorList>
            <person name="Varghese N."/>
            <person name="Submissions S."/>
        </authorList>
    </citation>
    <scope>NUCLEOTIDE SEQUENCE [LARGE SCALE GENOMIC DNA]</scope>
    <source>
        <strain evidence="4">CGMCC 4.6856</strain>
    </source>
</reference>
<keyword evidence="4" id="KW-1185">Reference proteome</keyword>
<evidence type="ECO:0000256" key="2">
    <source>
        <dbReference type="SAM" id="SignalP"/>
    </source>
</evidence>
<dbReference type="PROSITE" id="PS51257">
    <property type="entry name" value="PROKAR_LIPOPROTEIN"/>
    <property type="match status" value="1"/>
</dbReference>
<proteinExistence type="predicted"/>
<accession>A0A1H9F538</accession>
<dbReference type="EMBL" id="FOFA01000003">
    <property type="protein sequence ID" value="SEQ32995.1"/>
    <property type="molecule type" value="Genomic_DNA"/>
</dbReference>